<keyword evidence="4" id="KW-1185">Reference proteome</keyword>
<name>A0A2S1YSM5_9FLAO</name>
<accession>A0A2S1YSM5</accession>
<sequence>MSNFTIVDYKTAIRTQYKTAIERDVSGILSDPTPAQLRDFYLRLFEKGISEIDEEILKLFLEAKENSSLKKAIENCNIGKLKPIINFLEGGNTENRARIEMAAILVDFKHRPFGNFKKHHDEDEVVLINDLRDTKFVRPETPPDSLVDDAKIENSIEPKETFDIQEPEETQNQESEPIQEEEPQSTSIPITTFVNIDDKPKSKKMKYLGIAAVILGLGLITYFNLSRKECIQWSGDHYEEVGCDLKIQGIGTFNSPEPYDERIINLRRIKVSDTTTFFKNEKAIIWYAKVGDSIDFFNTHGTHPETGKALRPITSYIINKYVRR</sequence>
<keyword evidence="2" id="KW-0812">Transmembrane</keyword>
<keyword evidence="2" id="KW-1133">Transmembrane helix</keyword>
<proteinExistence type="predicted"/>
<feature type="compositionally biased region" description="Acidic residues" evidence="1">
    <location>
        <begin position="163"/>
        <end position="183"/>
    </location>
</feature>
<keyword evidence="2" id="KW-0472">Membrane</keyword>
<dbReference type="RefSeq" id="WP_109194477.1">
    <property type="nucleotide sequence ID" value="NZ_CP029255.1"/>
</dbReference>
<evidence type="ECO:0000313" key="3">
    <source>
        <dbReference type="EMBL" id="AWK07085.1"/>
    </source>
</evidence>
<dbReference type="Proteomes" id="UP000245250">
    <property type="component" value="Chromosome"/>
</dbReference>
<evidence type="ECO:0000256" key="1">
    <source>
        <dbReference type="SAM" id="MobiDB-lite"/>
    </source>
</evidence>
<reference evidence="3 4" key="1">
    <citation type="submission" date="2018-05" db="EMBL/GenBank/DDBJ databases">
        <title>Genome sequencing of Flavobacterium sp. HYN0056.</title>
        <authorList>
            <person name="Yi H."/>
            <person name="Baek C."/>
        </authorList>
    </citation>
    <scope>NUCLEOTIDE SEQUENCE [LARGE SCALE GENOMIC DNA]</scope>
    <source>
        <strain evidence="3 4">HYN0056</strain>
    </source>
</reference>
<dbReference type="OrthoDB" id="1340494at2"/>
<protein>
    <submittedName>
        <fullName evidence="3">Uncharacterized protein</fullName>
    </submittedName>
</protein>
<dbReference type="AlphaFoldDB" id="A0A2S1YSM5"/>
<gene>
    <name evidence="3" type="ORF">HYN56_23775</name>
</gene>
<dbReference type="EMBL" id="CP029255">
    <property type="protein sequence ID" value="AWK07085.1"/>
    <property type="molecule type" value="Genomic_DNA"/>
</dbReference>
<dbReference type="KEGG" id="fcr:HYN56_23775"/>
<evidence type="ECO:0000313" key="4">
    <source>
        <dbReference type="Proteomes" id="UP000245250"/>
    </source>
</evidence>
<organism evidence="3 4">
    <name type="scientific">Flavobacterium crocinum</name>
    <dbReference type="NCBI Taxonomy" id="2183896"/>
    <lineage>
        <taxon>Bacteria</taxon>
        <taxon>Pseudomonadati</taxon>
        <taxon>Bacteroidota</taxon>
        <taxon>Flavobacteriia</taxon>
        <taxon>Flavobacteriales</taxon>
        <taxon>Flavobacteriaceae</taxon>
        <taxon>Flavobacterium</taxon>
    </lineage>
</organism>
<evidence type="ECO:0000256" key="2">
    <source>
        <dbReference type="SAM" id="Phobius"/>
    </source>
</evidence>
<feature type="transmembrane region" description="Helical" evidence="2">
    <location>
        <begin position="207"/>
        <end position="225"/>
    </location>
</feature>
<feature type="region of interest" description="Disordered" evidence="1">
    <location>
        <begin position="157"/>
        <end position="187"/>
    </location>
</feature>